<dbReference type="Pfam" id="PF14559">
    <property type="entry name" value="TPR_19"/>
    <property type="match status" value="1"/>
</dbReference>
<reference evidence="4" key="1">
    <citation type="journal article" date="2018" name="Front. Microbiol.">
        <title>Genome-Based Analysis Reveals the Taxonomy and Diversity of the Family Idiomarinaceae.</title>
        <authorList>
            <person name="Liu Y."/>
            <person name="Lai Q."/>
            <person name="Shao Z."/>
        </authorList>
    </citation>
    <scope>NUCLEOTIDE SEQUENCE [LARGE SCALE GENOMIC DNA]</scope>
    <source>
        <strain evidence="4">BH195</strain>
    </source>
</reference>
<dbReference type="OrthoDB" id="5406098at2"/>
<feature type="compositionally biased region" description="Basic and acidic residues" evidence="1">
    <location>
        <begin position="78"/>
        <end position="93"/>
    </location>
</feature>
<organism evidence="3 4">
    <name type="scientific">Pseudidiomarina halophila</name>
    <dbReference type="NCBI Taxonomy" id="1449799"/>
    <lineage>
        <taxon>Bacteria</taxon>
        <taxon>Pseudomonadati</taxon>
        <taxon>Pseudomonadota</taxon>
        <taxon>Gammaproteobacteria</taxon>
        <taxon>Alteromonadales</taxon>
        <taxon>Idiomarinaceae</taxon>
        <taxon>Pseudidiomarina</taxon>
    </lineage>
</organism>
<accession>A0A432XWD4</accession>
<evidence type="ECO:0000256" key="2">
    <source>
        <dbReference type="SAM" id="Phobius"/>
    </source>
</evidence>
<dbReference type="InterPro" id="IPR011990">
    <property type="entry name" value="TPR-like_helical_dom_sf"/>
</dbReference>
<evidence type="ECO:0000313" key="4">
    <source>
        <dbReference type="Proteomes" id="UP000287198"/>
    </source>
</evidence>
<evidence type="ECO:0000313" key="3">
    <source>
        <dbReference type="EMBL" id="RUO52973.1"/>
    </source>
</evidence>
<gene>
    <name evidence="3" type="ORF">CWI69_08055</name>
</gene>
<dbReference type="Proteomes" id="UP000287198">
    <property type="component" value="Unassembled WGS sequence"/>
</dbReference>
<dbReference type="RefSeq" id="WP_157984256.1">
    <property type="nucleotide sequence ID" value="NZ_JBHLTZ010000012.1"/>
</dbReference>
<dbReference type="EMBL" id="PIPW01000002">
    <property type="protein sequence ID" value="RUO52973.1"/>
    <property type="molecule type" value="Genomic_DNA"/>
</dbReference>
<keyword evidence="2" id="KW-1133">Transmembrane helix</keyword>
<feature type="region of interest" description="Disordered" evidence="1">
    <location>
        <begin position="177"/>
        <end position="201"/>
    </location>
</feature>
<sequence>MSVINRMLRDLDKRQQKERKDGFIPAAAAPSGFPWAWLLGAFVIAAIAVVAFMAIYQGMKTSESELIEKSSPTPIKVSEPDTVVKRDEQETTRVSDTNAPVTEASQPQSRLEPQPVQITPDLATTSDSATAEVASTSDSSAASAPATTPGPRNEAETQADVGTDTGNAVVGVPQQQVPEQTHQQSREQTQESAKSGGSMEVTRVELSAEELAEVKLKQAREAAQKGERERAGSLLEQVIALAPDHVDARSELAAYWYGRGRVRSALAVLDEGLQRQPQQPDWLVLYGRILLENGAYEQVLVSLAELPEESAETSELLQMRATAASELNRFAQAATDYQHLAERTDQGRWWIAAAVAYEDAEQPQQALWSYQQALQDDDLSQDARRYAAQRQHALGGQ</sequence>
<feature type="transmembrane region" description="Helical" evidence="2">
    <location>
        <begin position="35"/>
        <end position="56"/>
    </location>
</feature>
<keyword evidence="4" id="KW-1185">Reference proteome</keyword>
<name>A0A432XWD4_9GAMM</name>
<comment type="caution">
    <text evidence="3">The sequence shown here is derived from an EMBL/GenBank/DDBJ whole genome shotgun (WGS) entry which is preliminary data.</text>
</comment>
<evidence type="ECO:0000256" key="1">
    <source>
        <dbReference type="SAM" id="MobiDB-lite"/>
    </source>
</evidence>
<dbReference type="AlphaFoldDB" id="A0A432XWD4"/>
<proteinExistence type="predicted"/>
<protein>
    <submittedName>
        <fullName evidence="3">Uncharacterized protein</fullName>
    </submittedName>
</protein>
<dbReference type="Gene3D" id="1.25.40.10">
    <property type="entry name" value="Tetratricopeptide repeat domain"/>
    <property type="match status" value="1"/>
</dbReference>
<feature type="compositionally biased region" description="Polar residues" evidence="1">
    <location>
        <begin position="94"/>
        <end position="111"/>
    </location>
</feature>
<keyword evidence="2" id="KW-0812">Transmembrane</keyword>
<dbReference type="SUPFAM" id="SSF48452">
    <property type="entry name" value="TPR-like"/>
    <property type="match status" value="1"/>
</dbReference>
<feature type="region of interest" description="Disordered" evidence="1">
    <location>
        <begin position="64"/>
        <end position="159"/>
    </location>
</feature>
<keyword evidence="2" id="KW-0472">Membrane</keyword>
<feature type="compositionally biased region" description="Low complexity" evidence="1">
    <location>
        <begin position="123"/>
        <end position="147"/>
    </location>
</feature>